<feature type="domain" description="Trafficking protein particle complex subunit 13 N-terminal" evidence="1">
    <location>
        <begin position="17"/>
        <end position="198"/>
    </location>
</feature>
<dbReference type="PANTHER" id="PTHR13134">
    <property type="entry name" value="TRAFFICKING PROTEIN PARTICLE COMPLEX SUBUNIT 13"/>
    <property type="match status" value="1"/>
</dbReference>
<dbReference type="GO" id="GO:1990072">
    <property type="term" value="C:TRAPPIII protein complex"/>
    <property type="evidence" value="ECO:0007669"/>
    <property type="project" value="TreeGrafter"/>
</dbReference>
<dbReference type="AlphaFoldDB" id="A0A420I627"/>
<dbReference type="InterPro" id="IPR055429">
    <property type="entry name" value="TRAPPC13_M"/>
</dbReference>
<evidence type="ECO:0000259" key="2">
    <source>
        <dbReference type="Pfam" id="PF23647"/>
    </source>
</evidence>
<organism evidence="3 4">
    <name type="scientific">Golovinomyces cichoracearum</name>
    <dbReference type="NCBI Taxonomy" id="62708"/>
    <lineage>
        <taxon>Eukaryota</taxon>
        <taxon>Fungi</taxon>
        <taxon>Dikarya</taxon>
        <taxon>Ascomycota</taxon>
        <taxon>Pezizomycotina</taxon>
        <taxon>Leotiomycetes</taxon>
        <taxon>Erysiphales</taxon>
        <taxon>Erysiphaceae</taxon>
        <taxon>Golovinomyces</taxon>
    </lineage>
</organism>
<dbReference type="InterPro" id="IPR010378">
    <property type="entry name" value="TRAPPC13"/>
</dbReference>
<feature type="domain" description="Trafficking protein particle complex subunit 13 middle" evidence="2">
    <location>
        <begin position="207"/>
        <end position="313"/>
    </location>
</feature>
<evidence type="ECO:0000313" key="3">
    <source>
        <dbReference type="EMBL" id="RKF65114.1"/>
    </source>
</evidence>
<keyword evidence="4" id="KW-1185">Reference proteome</keyword>
<sequence>MAQLQSPAILESSREPHSVSLKVLRLSRPSLSIQQPLPESSDQILSSASYAYPIPNTFNNGYILSPLLTLPPAFGYAYVGETFSCTLCANNEILPGSTIGKSINAVRIEAEVKTPSSSVPTKLDINSAELFSSDSGKRDNNEETGGVTLAIGESLQKIVQFELKEEGNHVLSVSVTYSELSATSGRVRTFRKLYQFACKNCMVIRSKTSILPSNLQNRWALESQIENCGEETITLENVYLNEHTGFSCKSLNWDVVPTGCVKENPKLMPGDVYQVCFFLEEDEKRELEDKKQILVNMSLCWRGAMGNKGFLSINPLGTK</sequence>
<gene>
    <name evidence="3" type="ORF">GcM3_126003</name>
</gene>
<dbReference type="Pfam" id="PF06159">
    <property type="entry name" value="TRAPPC13_N"/>
    <property type="match status" value="1"/>
</dbReference>
<dbReference type="Pfam" id="PF23647">
    <property type="entry name" value="TRAPPC13_M"/>
    <property type="match status" value="1"/>
</dbReference>
<protein>
    <submittedName>
        <fullName evidence="3">Putative trafficking protein particle complex subunit 13-like protein</fullName>
    </submittedName>
</protein>
<dbReference type="InterPro" id="IPR055427">
    <property type="entry name" value="TRAPPC13_N"/>
</dbReference>
<accession>A0A420I627</accession>
<name>A0A420I627_9PEZI</name>
<evidence type="ECO:0000313" key="4">
    <source>
        <dbReference type="Proteomes" id="UP000283383"/>
    </source>
</evidence>
<dbReference type="EMBL" id="MCBQ01012619">
    <property type="protein sequence ID" value="RKF65114.1"/>
    <property type="molecule type" value="Genomic_DNA"/>
</dbReference>
<proteinExistence type="predicted"/>
<dbReference type="STRING" id="62708.A0A420I627"/>
<reference evidence="3 4" key="1">
    <citation type="journal article" date="2018" name="BMC Genomics">
        <title>Comparative genome analyses reveal sequence features reflecting distinct modes of host-adaptation between dicot and monocot powdery mildew.</title>
        <authorList>
            <person name="Wu Y."/>
            <person name="Ma X."/>
            <person name="Pan Z."/>
            <person name="Kale S.D."/>
            <person name="Song Y."/>
            <person name="King H."/>
            <person name="Zhang Q."/>
            <person name="Presley C."/>
            <person name="Deng X."/>
            <person name="Wei C.I."/>
            <person name="Xiao S."/>
        </authorList>
    </citation>
    <scope>NUCLEOTIDE SEQUENCE [LARGE SCALE GENOMIC DNA]</scope>
    <source>
        <strain evidence="3">UMSG3</strain>
    </source>
</reference>
<dbReference type="Proteomes" id="UP000283383">
    <property type="component" value="Unassembled WGS sequence"/>
</dbReference>
<dbReference type="PANTHER" id="PTHR13134:SF3">
    <property type="entry name" value="TRAFFICKING PROTEIN PARTICLE COMPLEX SUBUNIT 13"/>
    <property type="match status" value="1"/>
</dbReference>
<comment type="caution">
    <text evidence="3">The sequence shown here is derived from an EMBL/GenBank/DDBJ whole genome shotgun (WGS) entry which is preliminary data.</text>
</comment>
<evidence type="ECO:0000259" key="1">
    <source>
        <dbReference type="Pfam" id="PF06159"/>
    </source>
</evidence>